<dbReference type="InterPro" id="IPR013785">
    <property type="entry name" value="Aldolase_TIM"/>
</dbReference>
<organism evidence="11 12">
    <name type="scientific">Limosilactobacillus fermentum</name>
    <name type="common">Lactobacillus fermentum</name>
    <dbReference type="NCBI Taxonomy" id="1613"/>
    <lineage>
        <taxon>Bacteria</taxon>
        <taxon>Bacillati</taxon>
        <taxon>Bacillota</taxon>
        <taxon>Bacilli</taxon>
        <taxon>Lactobacillales</taxon>
        <taxon>Lactobacillaceae</taxon>
        <taxon>Limosilactobacillus</taxon>
    </lineage>
</organism>
<dbReference type="InterPro" id="IPR005990">
    <property type="entry name" value="IMP_DH"/>
</dbReference>
<dbReference type="InterPro" id="IPR015875">
    <property type="entry name" value="IMP_DH/GMP_Rdtase_CS"/>
</dbReference>
<evidence type="ECO:0000313" key="11">
    <source>
        <dbReference type="EMBL" id="GIC72090.1"/>
    </source>
</evidence>
<dbReference type="PROSITE" id="PS00487">
    <property type="entry name" value="IMP_DH_GMP_RED"/>
    <property type="match status" value="1"/>
</dbReference>
<evidence type="ECO:0000256" key="6">
    <source>
        <dbReference type="ARBA" id="ARBA00022958"/>
    </source>
</evidence>
<keyword evidence="5" id="KW-0521">NADP</keyword>
<feature type="domain" description="IMP dehydrogenase/GMP reductase" evidence="10">
    <location>
        <begin position="12"/>
        <end position="368"/>
    </location>
</feature>
<protein>
    <submittedName>
        <fullName evidence="11">Guanosine monophosphate reductase</fullName>
    </submittedName>
</protein>
<evidence type="ECO:0000256" key="9">
    <source>
        <dbReference type="ARBA" id="ARBA00048028"/>
    </source>
</evidence>
<sequence>MSNWDTKFAKKGLTFDDVLLIPAESHVLPNEVDLSTQIAKNLKLKVPFISAGMDTVTESSMAIAMALQGGMGVIHKNMSIQAQAGEVANVKSVTLNSMMSHAAVDDQNRLLVAAAVGVTSDTFERAEALFKAGADAIVIDTAHGHSAGVLRKIAEIRDHFPNETLIAGNVATGEGTRALFEAGVDVVKVGIGPGSICTTRVVAGVGVPQITAIYDAASVAHEFGKAIIADGGIKYSGDIVKALAAGGNAVMLGSMLSGTTEAPGEVYEDNGKKYKSYRGMGSVGAMAQSHGSSDRYFQGGVNEANKLVPEGIEARVEYKGDVSDVIFQMVGGLRSGMGYVGAGDIQTLINQAQFVQITNAGLRESHPHDVQITKEAPNYK</sequence>
<dbReference type="EMBL" id="BOLH01000009">
    <property type="protein sequence ID" value="GIC72090.1"/>
    <property type="molecule type" value="Genomic_DNA"/>
</dbReference>
<accession>A0ABD0ANN2</accession>
<evidence type="ECO:0000259" key="10">
    <source>
        <dbReference type="Pfam" id="PF00478"/>
    </source>
</evidence>
<reference evidence="11 12" key="1">
    <citation type="submission" date="2021-01" db="EMBL/GenBank/DDBJ databases">
        <title>Development of a method for detection of lactic acid bacteria that cause putrefactive shochu mash.</title>
        <authorList>
            <person name="Takashita H."/>
            <person name="Fujihara E."/>
            <person name="Takayama K."/>
            <person name="Yamamoto H."/>
            <person name="Mizutani M."/>
            <person name="Kajiwara Y."/>
        </authorList>
    </citation>
    <scope>NUCLEOTIDE SEQUENCE [LARGE SCALE GENOMIC DNA]</scope>
    <source>
        <strain evidence="11 12">01-B1</strain>
    </source>
</reference>
<evidence type="ECO:0000256" key="4">
    <source>
        <dbReference type="ARBA" id="ARBA00022755"/>
    </source>
</evidence>
<gene>
    <name evidence="11" type="ORF">LF01B1_11050</name>
</gene>
<dbReference type="PANTHER" id="PTHR11911:SF111">
    <property type="entry name" value="INOSINE-5'-MONOPHOSPHATE DEHYDROGENASE"/>
    <property type="match status" value="1"/>
</dbReference>
<dbReference type="GO" id="GO:0003938">
    <property type="term" value="F:IMP dehydrogenase activity"/>
    <property type="evidence" value="ECO:0007669"/>
    <property type="project" value="UniProtKB-EC"/>
</dbReference>
<keyword evidence="4" id="KW-0658">Purine biosynthesis</keyword>
<dbReference type="SUPFAM" id="SSF51412">
    <property type="entry name" value="Inosine monophosphate dehydrogenase (IMPDH)"/>
    <property type="match status" value="1"/>
</dbReference>
<comment type="caution">
    <text evidence="11">The sequence shown here is derived from an EMBL/GenBank/DDBJ whole genome shotgun (WGS) entry which is preliminary data.</text>
</comment>
<evidence type="ECO:0000256" key="1">
    <source>
        <dbReference type="ARBA" id="ARBA00001958"/>
    </source>
</evidence>
<evidence type="ECO:0000256" key="2">
    <source>
        <dbReference type="ARBA" id="ARBA00005502"/>
    </source>
</evidence>
<comment type="similarity">
    <text evidence="2">Belongs to the IMPDH/GMPR family.</text>
</comment>
<keyword evidence="3" id="KW-0332">GMP biosynthesis</keyword>
<keyword evidence="6" id="KW-0630">Potassium</keyword>
<evidence type="ECO:0000256" key="3">
    <source>
        <dbReference type="ARBA" id="ARBA00022749"/>
    </source>
</evidence>
<evidence type="ECO:0000256" key="7">
    <source>
        <dbReference type="ARBA" id="ARBA00023002"/>
    </source>
</evidence>
<dbReference type="GO" id="GO:0006177">
    <property type="term" value="P:GMP biosynthetic process"/>
    <property type="evidence" value="ECO:0007669"/>
    <property type="project" value="UniProtKB-KW"/>
</dbReference>
<dbReference type="CDD" id="cd00381">
    <property type="entry name" value="IMPDH"/>
    <property type="match status" value="1"/>
</dbReference>
<evidence type="ECO:0000256" key="5">
    <source>
        <dbReference type="ARBA" id="ARBA00022857"/>
    </source>
</evidence>
<dbReference type="RefSeq" id="WP_057194963.1">
    <property type="nucleotide sequence ID" value="NZ_BOLH01000009.1"/>
</dbReference>
<evidence type="ECO:0000313" key="12">
    <source>
        <dbReference type="Proteomes" id="UP000653631"/>
    </source>
</evidence>
<name>A0ABD0ANN2_LIMFE</name>
<dbReference type="FunFam" id="3.20.20.70:FF:000424">
    <property type="entry name" value="Inosine-5'-monophosphate dehydrogenase 2"/>
    <property type="match status" value="1"/>
</dbReference>
<dbReference type="InterPro" id="IPR001093">
    <property type="entry name" value="IMP_DH_GMPRt"/>
</dbReference>
<dbReference type="SMART" id="SM01240">
    <property type="entry name" value="IMPDH"/>
    <property type="match status" value="1"/>
</dbReference>
<dbReference type="AlphaFoldDB" id="A0ABD0ANN2"/>
<keyword evidence="7" id="KW-0560">Oxidoreductase</keyword>
<dbReference type="Pfam" id="PF00478">
    <property type="entry name" value="IMPDH"/>
    <property type="match status" value="1"/>
</dbReference>
<comment type="catalytic activity">
    <reaction evidence="9">
        <text>IMP + NAD(+) + H2O = XMP + NADH + H(+)</text>
        <dbReference type="Rhea" id="RHEA:11708"/>
        <dbReference type="ChEBI" id="CHEBI:15377"/>
        <dbReference type="ChEBI" id="CHEBI:15378"/>
        <dbReference type="ChEBI" id="CHEBI:57464"/>
        <dbReference type="ChEBI" id="CHEBI:57540"/>
        <dbReference type="ChEBI" id="CHEBI:57945"/>
        <dbReference type="ChEBI" id="CHEBI:58053"/>
        <dbReference type="EC" id="1.1.1.205"/>
    </reaction>
</comment>
<keyword evidence="8" id="KW-0520">NAD</keyword>
<comment type="cofactor">
    <cofactor evidence="1">
        <name>K(+)</name>
        <dbReference type="ChEBI" id="CHEBI:29103"/>
    </cofactor>
</comment>
<dbReference type="PANTHER" id="PTHR11911">
    <property type="entry name" value="INOSINE-5-MONOPHOSPHATE DEHYDROGENASE RELATED"/>
    <property type="match status" value="1"/>
</dbReference>
<dbReference type="Proteomes" id="UP000653631">
    <property type="component" value="Unassembled WGS sequence"/>
</dbReference>
<dbReference type="Gene3D" id="3.20.20.70">
    <property type="entry name" value="Aldolase class I"/>
    <property type="match status" value="2"/>
</dbReference>
<evidence type="ECO:0000256" key="8">
    <source>
        <dbReference type="ARBA" id="ARBA00023027"/>
    </source>
</evidence>
<proteinExistence type="inferred from homology"/>